<comment type="caution">
    <text evidence="1">The sequence shown here is derived from an EMBL/GenBank/DDBJ whole genome shotgun (WGS) entry which is preliminary data.</text>
</comment>
<sequence length="104" mass="12060">MLSHKDFVEKVYQYQNLARETDIVENEIKSYILKDIELGSEVESEVLREVHSFLREAAVSSDSELCIARLDLIIAQLRVKRLSAKSQDLNADNVFVFEELRQTE</sequence>
<accession>A0A927CZ67</accession>
<dbReference type="RefSeq" id="WP_190997993.1">
    <property type="nucleotide sequence ID" value="NZ_JACXSI010000018.1"/>
</dbReference>
<protein>
    <submittedName>
        <fullName evidence="1">Uncharacterized protein</fullName>
    </submittedName>
</protein>
<organism evidence="1 2">
    <name type="scientific">Peribacillus faecalis</name>
    <dbReference type="NCBI Taxonomy" id="2772559"/>
    <lineage>
        <taxon>Bacteria</taxon>
        <taxon>Bacillati</taxon>
        <taxon>Bacillota</taxon>
        <taxon>Bacilli</taxon>
        <taxon>Bacillales</taxon>
        <taxon>Bacillaceae</taxon>
        <taxon>Peribacillus</taxon>
    </lineage>
</organism>
<reference evidence="1" key="1">
    <citation type="submission" date="2020-09" db="EMBL/GenBank/DDBJ databases">
        <title>Bacillus faecalis sp. nov., a moderately halophilic bacterium isolated from cow faeces.</title>
        <authorList>
            <person name="Jiang L."/>
            <person name="Lee J."/>
        </authorList>
    </citation>
    <scope>NUCLEOTIDE SEQUENCE</scope>
    <source>
        <strain evidence="1">AGMB 02131</strain>
    </source>
</reference>
<dbReference type="EMBL" id="JACXSI010000018">
    <property type="protein sequence ID" value="MBD3108450.1"/>
    <property type="molecule type" value="Genomic_DNA"/>
</dbReference>
<keyword evidence="2" id="KW-1185">Reference proteome</keyword>
<name>A0A927CZ67_9BACI</name>
<proteinExistence type="predicted"/>
<evidence type="ECO:0000313" key="1">
    <source>
        <dbReference type="EMBL" id="MBD3108450.1"/>
    </source>
</evidence>
<evidence type="ECO:0000313" key="2">
    <source>
        <dbReference type="Proteomes" id="UP000602076"/>
    </source>
</evidence>
<gene>
    <name evidence="1" type="ORF">IEO70_08730</name>
</gene>
<dbReference type="AlphaFoldDB" id="A0A927CZ67"/>
<dbReference type="Proteomes" id="UP000602076">
    <property type="component" value="Unassembled WGS sequence"/>
</dbReference>